<gene>
    <name evidence="4" type="ORF">OFUS_LOCUS12729</name>
</gene>
<feature type="transmembrane region" description="Helical" evidence="2">
    <location>
        <begin position="524"/>
        <end position="544"/>
    </location>
</feature>
<comment type="caution">
    <text evidence="4">The sequence shown here is derived from an EMBL/GenBank/DDBJ whole genome shotgun (WGS) entry which is preliminary data.</text>
</comment>
<keyword evidence="2" id="KW-0812">Transmembrane</keyword>
<dbReference type="InterPro" id="IPR052728">
    <property type="entry name" value="O2_lipid_transport_reg"/>
</dbReference>
<dbReference type="InterPro" id="IPR006621">
    <property type="entry name" value="Nose-resist-to-fluoxetine_N"/>
</dbReference>
<feature type="transmembrane region" description="Helical" evidence="2">
    <location>
        <begin position="651"/>
        <end position="674"/>
    </location>
</feature>
<feature type="transmembrane region" description="Helical" evidence="2">
    <location>
        <begin position="224"/>
        <end position="246"/>
    </location>
</feature>
<protein>
    <recommendedName>
        <fullName evidence="3">Nose resistant-to-fluoxetine protein N-terminal domain-containing protein</fullName>
    </recommendedName>
</protein>
<feature type="transmembrane region" description="Helical" evidence="2">
    <location>
        <begin position="436"/>
        <end position="458"/>
    </location>
</feature>
<dbReference type="PANTHER" id="PTHR11161">
    <property type="entry name" value="O-ACYLTRANSFERASE"/>
    <property type="match status" value="1"/>
</dbReference>
<feature type="transmembrane region" description="Helical" evidence="2">
    <location>
        <begin position="686"/>
        <end position="704"/>
    </location>
</feature>
<dbReference type="OrthoDB" id="207378at2759"/>
<dbReference type="PANTHER" id="PTHR11161:SF0">
    <property type="entry name" value="O-ACYLTRANSFERASE LIKE PROTEIN"/>
    <property type="match status" value="1"/>
</dbReference>
<dbReference type="Proteomes" id="UP000749559">
    <property type="component" value="Unassembled WGS sequence"/>
</dbReference>
<sequence length="752" mass="84472">MDLLMRTMLGIMCFVPISHEQGVAPVRKRDIFDRNSVFLKKQILSQVADDLLSSNLFNILNGQLLLSERNVNVSVQCHNHTMLMLATAVTELKKNPENWAMQMIDATGKLPSGILEGNFHWWGSFSQCNNVTAKVMENGTVKMPFKGKHCMANFGSLLPKPNMTQLGQLPAGLDPSILDIGVCVPSTCSKEDVIGLVDAGLFLLPKNISVKKATCTNTHLDLDWRAILAISILSVFGFLLLVGTIYDVILSTTEEPPLEPVLDKKPSLRSPSGANGPSGAHSPGTKLDVDEYTPLLDSHDERAVNIQQPSVEYSKPQHGLFTRIILCFSMYTNGQKILNTTQSDDSLQCVHGIRFLSMTWVILGHTYVFGLGATGNLIILQDYVKLFSFQPIINAFFSVDAFFFLSGLLVGYLVLKEMEKKGGWSKLNWPLYYVHRFWRLTPPYMLVLMISVCLTRYMSTGPQWPEQGFEIDYCKDSWWTNLLYINNFVNVEKMCLGWSWYLANDMQFHWISPIVLIPFSKSSLAGSLVAFVLLLAHLVTTGILSKQYGDTFQLIVNPEKAQDEIEALHGFEYVYIKPYTRIGPYLIGIVVGYILYKTNRKVKLHWTVAVFGWIVAAGLSLSTQYGLYGLFNEAPISPDVMALYDAVSRTVWSMGLGWVVFACVTGYGGFVNTLLSWSALVPLSRLTYCAYLIHPILLMVYYYSRETVFYISDLNIVVTFLGMLVATYGVSFFVSLALEAPFMRLEKIIFKR</sequence>
<evidence type="ECO:0000256" key="2">
    <source>
        <dbReference type="SAM" id="Phobius"/>
    </source>
</evidence>
<evidence type="ECO:0000259" key="3">
    <source>
        <dbReference type="SMART" id="SM00703"/>
    </source>
</evidence>
<feature type="transmembrane region" description="Helical" evidence="2">
    <location>
        <begin position="608"/>
        <end position="631"/>
    </location>
</feature>
<feature type="domain" description="Nose resistant-to-fluoxetine protein N-terminal" evidence="3">
    <location>
        <begin position="74"/>
        <end position="217"/>
    </location>
</feature>
<dbReference type="GO" id="GO:0016747">
    <property type="term" value="F:acyltransferase activity, transferring groups other than amino-acyl groups"/>
    <property type="evidence" value="ECO:0007669"/>
    <property type="project" value="InterPro"/>
</dbReference>
<feature type="transmembrane region" description="Helical" evidence="2">
    <location>
        <begin position="578"/>
        <end position="596"/>
    </location>
</feature>
<proteinExistence type="predicted"/>
<dbReference type="EMBL" id="CAIIXF020000006">
    <property type="protein sequence ID" value="CAH1786928.1"/>
    <property type="molecule type" value="Genomic_DNA"/>
</dbReference>
<organism evidence="4 5">
    <name type="scientific">Owenia fusiformis</name>
    <name type="common">Polychaete worm</name>
    <dbReference type="NCBI Taxonomy" id="6347"/>
    <lineage>
        <taxon>Eukaryota</taxon>
        <taxon>Metazoa</taxon>
        <taxon>Spiralia</taxon>
        <taxon>Lophotrochozoa</taxon>
        <taxon>Annelida</taxon>
        <taxon>Polychaeta</taxon>
        <taxon>Sedentaria</taxon>
        <taxon>Canalipalpata</taxon>
        <taxon>Sabellida</taxon>
        <taxon>Oweniida</taxon>
        <taxon>Oweniidae</taxon>
        <taxon>Owenia</taxon>
    </lineage>
</organism>
<name>A0A8S4P1M6_OWEFU</name>
<feature type="transmembrane region" description="Helical" evidence="2">
    <location>
        <begin position="360"/>
        <end position="380"/>
    </location>
</feature>
<evidence type="ECO:0000313" key="5">
    <source>
        <dbReference type="Proteomes" id="UP000749559"/>
    </source>
</evidence>
<feature type="transmembrane region" description="Helical" evidence="2">
    <location>
        <begin position="392"/>
        <end position="415"/>
    </location>
</feature>
<dbReference type="Pfam" id="PF20146">
    <property type="entry name" value="NRF"/>
    <property type="match status" value="1"/>
</dbReference>
<dbReference type="InterPro" id="IPR002656">
    <property type="entry name" value="Acyl_transf_3_dom"/>
</dbReference>
<feature type="region of interest" description="Disordered" evidence="1">
    <location>
        <begin position="259"/>
        <end position="286"/>
    </location>
</feature>
<keyword evidence="5" id="KW-1185">Reference proteome</keyword>
<dbReference type="SMART" id="SM00703">
    <property type="entry name" value="NRF"/>
    <property type="match status" value="1"/>
</dbReference>
<evidence type="ECO:0000313" key="4">
    <source>
        <dbReference type="EMBL" id="CAH1786928.1"/>
    </source>
</evidence>
<feature type="transmembrane region" description="Helical" evidence="2">
    <location>
        <begin position="716"/>
        <end position="738"/>
    </location>
</feature>
<accession>A0A8S4P1M6</accession>
<dbReference type="Pfam" id="PF01757">
    <property type="entry name" value="Acyl_transf_3"/>
    <property type="match status" value="1"/>
</dbReference>
<dbReference type="AlphaFoldDB" id="A0A8S4P1M6"/>
<keyword evidence="2" id="KW-1133">Transmembrane helix</keyword>
<keyword evidence="2" id="KW-0472">Membrane</keyword>
<reference evidence="4" key="1">
    <citation type="submission" date="2022-03" db="EMBL/GenBank/DDBJ databases">
        <authorList>
            <person name="Martin C."/>
        </authorList>
    </citation>
    <scope>NUCLEOTIDE SEQUENCE</scope>
</reference>
<evidence type="ECO:0000256" key="1">
    <source>
        <dbReference type="SAM" id="MobiDB-lite"/>
    </source>
</evidence>